<dbReference type="PANTHER" id="PTHR43575">
    <property type="entry name" value="PROTEIN ABCI7, CHLOROPLASTIC"/>
    <property type="match status" value="1"/>
</dbReference>
<dbReference type="InterPro" id="IPR011542">
    <property type="entry name" value="SUF_FeS_clus_asmbl_SufD"/>
</dbReference>
<dbReference type="KEGG" id="abac:LuPra_06141"/>
<dbReference type="STRING" id="1855912.LuPra_06141"/>
<dbReference type="PATRIC" id="fig|1813736.3.peg.6450"/>
<gene>
    <name evidence="4" type="primary">sufD</name>
    <name evidence="4" type="ORF">LuPra_06141</name>
</gene>
<evidence type="ECO:0000313" key="5">
    <source>
        <dbReference type="Proteomes" id="UP000076079"/>
    </source>
</evidence>
<dbReference type="PANTHER" id="PTHR43575:SF1">
    <property type="entry name" value="PROTEIN ABCI7, CHLOROPLASTIC"/>
    <property type="match status" value="1"/>
</dbReference>
<dbReference type="RefSeq" id="WP_110174275.1">
    <property type="nucleotide sequence ID" value="NZ_CP015136.1"/>
</dbReference>
<dbReference type="Pfam" id="PF01458">
    <property type="entry name" value="SUFBD_core"/>
    <property type="match status" value="1"/>
</dbReference>
<evidence type="ECO:0000313" key="4">
    <source>
        <dbReference type="EMBL" id="AMY12857.1"/>
    </source>
</evidence>
<keyword evidence="5" id="KW-1185">Reference proteome</keyword>
<protein>
    <submittedName>
        <fullName evidence="4">FeS cluster assembly protein SufD</fullName>
    </submittedName>
</protein>
<dbReference type="InterPro" id="IPR037284">
    <property type="entry name" value="SUF_FeS_clus_asmbl_SufBD_sf"/>
</dbReference>
<evidence type="ECO:0000259" key="2">
    <source>
        <dbReference type="Pfam" id="PF01458"/>
    </source>
</evidence>
<name>A0A143PVS4_LUTPR</name>
<dbReference type="NCBIfam" id="TIGR01981">
    <property type="entry name" value="sufD"/>
    <property type="match status" value="1"/>
</dbReference>
<organism evidence="4 5">
    <name type="scientific">Luteitalea pratensis</name>
    <dbReference type="NCBI Taxonomy" id="1855912"/>
    <lineage>
        <taxon>Bacteria</taxon>
        <taxon>Pseudomonadati</taxon>
        <taxon>Acidobacteriota</taxon>
        <taxon>Vicinamibacteria</taxon>
        <taxon>Vicinamibacterales</taxon>
        <taxon>Vicinamibacteraceae</taxon>
        <taxon>Luteitalea</taxon>
    </lineage>
</organism>
<dbReference type="SUPFAM" id="SSF101960">
    <property type="entry name" value="Stabilizer of iron transporter SufD"/>
    <property type="match status" value="1"/>
</dbReference>
<comment type="similarity">
    <text evidence="1">Belongs to the iron-sulfur cluster assembly SufBD family.</text>
</comment>
<reference evidence="4 5" key="1">
    <citation type="journal article" date="2016" name="Genome Announc.">
        <title>First Complete Genome Sequence of a Subdivision 6 Acidobacterium Strain.</title>
        <authorList>
            <person name="Huang S."/>
            <person name="Vieira S."/>
            <person name="Bunk B."/>
            <person name="Riedel T."/>
            <person name="Sproer C."/>
            <person name="Overmann J."/>
        </authorList>
    </citation>
    <scope>NUCLEOTIDE SEQUENCE [LARGE SCALE GENOMIC DNA]</scope>
    <source>
        <strain evidence="5">DSM 100886 HEG_-6_39</strain>
    </source>
</reference>
<dbReference type="InterPro" id="IPR000825">
    <property type="entry name" value="SUF_FeS_clus_asmbl_SufBD_core"/>
</dbReference>
<dbReference type="Pfam" id="PF19295">
    <property type="entry name" value="SufBD_N"/>
    <property type="match status" value="1"/>
</dbReference>
<dbReference type="EMBL" id="CP015136">
    <property type="protein sequence ID" value="AMY12857.1"/>
    <property type="molecule type" value="Genomic_DNA"/>
</dbReference>
<accession>A0A143PVS4</accession>
<feature type="domain" description="SUF system FeS cluster assembly SufBD N-terminal" evidence="3">
    <location>
        <begin position="22"/>
        <end position="171"/>
    </location>
</feature>
<dbReference type="InterPro" id="IPR055346">
    <property type="entry name" value="Fe-S_cluster_assembly_SufBD"/>
</dbReference>
<dbReference type="GO" id="GO:0016226">
    <property type="term" value="P:iron-sulfur cluster assembly"/>
    <property type="evidence" value="ECO:0007669"/>
    <property type="project" value="InterPro"/>
</dbReference>
<proteinExistence type="inferred from homology"/>
<evidence type="ECO:0000256" key="1">
    <source>
        <dbReference type="ARBA" id="ARBA00043967"/>
    </source>
</evidence>
<reference evidence="5" key="2">
    <citation type="submission" date="2016-04" db="EMBL/GenBank/DDBJ databases">
        <title>First Complete Genome Sequence of a Subdivision 6 Acidobacterium.</title>
        <authorList>
            <person name="Huang S."/>
            <person name="Vieira S."/>
            <person name="Bunk B."/>
            <person name="Riedel T."/>
            <person name="Sproeer C."/>
            <person name="Overmann J."/>
        </authorList>
    </citation>
    <scope>NUCLEOTIDE SEQUENCE [LARGE SCALE GENOMIC DNA]</scope>
    <source>
        <strain evidence="5">DSM 100886 HEG_-6_39</strain>
    </source>
</reference>
<evidence type="ECO:0000259" key="3">
    <source>
        <dbReference type="Pfam" id="PF19295"/>
    </source>
</evidence>
<dbReference type="OrthoDB" id="9803529at2"/>
<dbReference type="AlphaFoldDB" id="A0A143PVS4"/>
<dbReference type="Proteomes" id="UP000076079">
    <property type="component" value="Chromosome"/>
</dbReference>
<dbReference type="InterPro" id="IPR045595">
    <property type="entry name" value="SufBD_N"/>
</dbReference>
<feature type="domain" description="SUF system FeS cluster assembly SufBD core" evidence="2">
    <location>
        <begin position="179"/>
        <end position="404"/>
    </location>
</feature>
<sequence>MSPIAAQDSLLTGFDEFTAARASEPAWLRASRASAAATFRDEGLPTTRREEWRFTPITGITDVAPQPVASALADTGVVDGFLFREFEGPQLVFVNGHYSVALSRLHALPAGIRVSSIAAMLEADPDTLQRHLGTAIRFRQQGFTALNDAWFTDGTAIVVDANAVVATPVHVLYFSTGAGASYPRTLVIAGANSQLSFVESFAGTDSTYVTNAITEVISAEGAHVDHYKVNRESLQGHHVSSTHMQLARASVFATHNISLGGRLTRNDINATLDGEGIECTVNGLYLADGDRLVDNHTAIDHAKPHCHSYEIYKGVLDGHSRGVFNGKIFVREDAQKTDAKQTNQVLLLSDDATIDTKPQLEIFADDVKCTHGATVGQLSAEALFYLRARGIGKDDARALLIHAFAESVVENIRIDAVRHALEQVLLTRLPLR</sequence>